<accession>A0A941AQX3</accession>
<dbReference type="PANTHER" id="PTHR30477:SF3">
    <property type="entry name" value="METAL TRANSPORT SYSTEM MEMBRANE PROTEIN CT_069-RELATED"/>
    <property type="match status" value="1"/>
</dbReference>
<evidence type="ECO:0000256" key="2">
    <source>
        <dbReference type="ARBA" id="ARBA00008034"/>
    </source>
</evidence>
<name>A0A941AQX3_9BACI</name>
<keyword evidence="3 10" id="KW-0813">Transport</keyword>
<dbReference type="Gene3D" id="1.10.10.10">
    <property type="entry name" value="Winged helix-like DNA-binding domain superfamily/Winged helix DNA-binding domain"/>
    <property type="match status" value="1"/>
</dbReference>
<dbReference type="AlphaFoldDB" id="A0A941AQX3"/>
<feature type="transmembrane region" description="Helical" evidence="11">
    <location>
        <begin position="231"/>
        <end position="253"/>
    </location>
</feature>
<reference evidence="12" key="1">
    <citation type="submission" date="2021-03" db="EMBL/GenBank/DDBJ databases">
        <title>Bacillus suaedae sp. nov., isolated from Suaeda aralocaspica.</title>
        <authorList>
            <person name="Lei R.F.R."/>
        </authorList>
    </citation>
    <scope>NUCLEOTIDE SEQUENCE</scope>
    <source>
        <strain evidence="12">YZJH907-2</strain>
    </source>
</reference>
<feature type="transmembrane region" description="Helical" evidence="11">
    <location>
        <begin position="175"/>
        <end position="199"/>
    </location>
</feature>
<evidence type="ECO:0000256" key="11">
    <source>
        <dbReference type="SAM" id="Phobius"/>
    </source>
</evidence>
<dbReference type="Proteomes" id="UP000678228">
    <property type="component" value="Unassembled WGS sequence"/>
</dbReference>
<dbReference type="EMBL" id="JAGKSQ010000012">
    <property type="protein sequence ID" value="MBP3953337.1"/>
    <property type="molecule type" value="Genomic_DNA"/>
</dbReference>
<keyword evidence="7 11" id="KW-0472">Membrane</keyword>
<dbReference type="GO" id="GO:0010043">
    <property type="term" value="P:response to zinc ion"/>
    <property type="evidence" value="ECO:0007669"/>
    <property type="project" value="TreeGrafter"/>
</dbReference>
<protein>
    <recommendedName>
        <fullName evidence="9">Manganese transport system membrane protein MntC</fullName>
    </recommendedName>
</protein>
<keyword evidence="13" id="KW-1185">Reference proteome</keyword>
<organism evidence="12 13">
    <name type="scientific">Halalkalibacter suaedae</name>
    <dbReference type="NCBI Taxonomy" id="2822140"/>
    <lineage>
        <taxon>Bacteria</taxon>
        <taxon>Bacillati</taxon>
        <taxon>Bacillota</taxon>
        <taxon>Bacilli</taxon>
        <taxon>Bacillales</taxon>
        <taxon>Bacillaceae</taxon>
        <taxon>Halalkalibacter</taxon>
    </lineage>
</organism>
<dbReference type="SUPFAM" id="SSF81345">
    <property type="entry name" value="ABC transporter involved in vitamin B12 uptake, BtuC"/>
    <property type="match status" value="1"/>
</dbReference>
<sequence>MIEIVINLFTNPNSQWVLIGTTLLGIASGVLGSFALLRKQSLIGDAMAHAALPGICVAYLIIGSKSMIWFLIGAALAGLLATYFIQMIIKHSRIKEDTAIGLILSVFFGFGIVLLTYINQNSNGNQSGLDEFIFGQAASLVGTDVRIISGVAITLIIITFILFKELKLLTFDAQFARGIGLPTGLLNGLLMTLIVGAVVIGLQTVGVILMAAMLITPAIAARYWTERLDHMIIISGVIGAVSGVLGTALSISANKMPTGPLIIVAATIIFLVSLVFAPNRGLLMKSLRQYKLRKEVLKENTLQTLYDLLEETLQQKPTITSNDFSTGQIIQRRHTKKRALEQTLVRLEKDGLTCQTKTNQWTLTNRGLKVAHTITLQNRLVEVYLMNETKFAHLNIKQDQKSDIFKLPKEILEELKELLLIYDREPKAIQLVTHSTSGFRREANSQ</sequence>
<dbReference type="Gene3D" id="1.10.3470.10">
    <property type="entry name" value="ABC transporter involved in vitamin B12 uptake, BtuC"/>
    <property type="match status" value="1"/>
</dbReference>
<comment type="subcellular location">
    <subcellularLocation>
        <location evidence="1 10">Cell membrane</location>
        <topology evidence="1 10">Multi-pass membrane protein</topology>
    </subcellularLocation>
</comment>
<dbReference type="Pfam" id="PF00950">
    <property type="entry name" value="ABC-3"/>
    <property type="match status" value="1"/>
</dbReference>
<feature type="transmembrane region" description="Helical" evidence="11">
    <location>
        <begin position="205"/>
        <end position="224"/>
    </location>
</feature>
<evidence type="ECO:0000256" key="1">
    <source>
        <dbReference type="ARBA" id="ARBA00004651"/>
    </source>
</evidence>
<comment type="similarity">
    <text evidence="2 10">Belongs to the ABC-3 integral membrane protein family.</text>
</comment>
<comment type="caution">
    <text evidence="12">The sequence shown here is derived from an EMBL/GenBank/DDBJ whole genome shotgun (WGS) entry which is preliminary data.</text>
</comment>
<evidence type="ECO:0000256" key="5">
    <source>
        <dbReference type="ARBA" id="ARBA00022692"/>
    </source>
</evidence>
<feature type="transmembrane region" description="Helical" evidence="11">
    <location>
        <begin position="42"/>
        <end position="62"/>
    </location>
</feature>
<comment type="function">
    <text evidence="8">This protein is probably a component of a manganese permease, a binding protein-dependent, ATP-driven transport system.</text>
</comment>
<gene>
    <name evidence="12" type="ORF">J7W16_19670</name>
</gene>
<evidence type="ECO:0000256" key="4">
    <source>
        <dbReference type="ARBA" id="ARBA00022475"/>
    </source>
</evidence>
<feature type="transmembrane region" description="Helical" evidence="11">
    <location>
        <begin position="98"/>
        <end position="118"/>
    </location>
</feature>
<dbReference type="GO" id="GO:0055085">
    <property type="term" value="P:transmembrane transport"/>
    <property type="evidence" value="ECO:0007669"/>
    <property type="project" value="InterPro"/>
</dbReference>
<keyword evidence="4" id="KW-1003">Cell membrane</keyword>
<keyword evidence="5 10" id="KW-0812">Transmembrane</keyword>
<dbReference type="InterPro" id="IPR036388">
    <property type="entry name" value="WH-like_DNA-bd_sf"/>
</dbReference>
<keyword evidence="6 11" id="KW-1133">Transmembrane helix</keyword>
<proteinExistence type="inferred from homology"/>
<evidence type="ECO:0000256" key="3">
    <source>
        <dbReference type="ARBA" id="ARBA00022448"/>
    </source>
</evidence>
<dbReference type="FunFam" id="1.10.3470.10:FF:000003">
    <property type="entry name" value="Iron ABC transporter permease SitD"/>
    <property type="match status" value="1"/>
</dbReference>
<feature type="transmembrane region" description="Helical" evidence="11">
    <location>
        <begin position="259"/>
        <end position="283"/>
    </location>
</feature>
<evidence type="ECO:0000313" key="13">
    <source>
        <dbReference type="Proteomes" id="UP000678228"/>
    </source>
</evidence>
<dbReference type="GO" id="GO:0071281">
    <property type="term" value="P:cellular response to iron ion"/>
    <property type="evidence" value="ECO:0007669"/>
    <property type="project" value="UniProtKB-ARBA"/>
</dbReference>
<evidence type="ECO:0000256" key="8">
    <source>
        <dbReference type="ARBA" id="ARBA00057828"/>
    </source>
</evidence>
<feature type="transmembrane region" description="Helical" evidence="11">
    <location>
        <begin position="16"/>
        <end position="37"/>
    </location>
</feature>
<dbReference type="InterPro" id="IPR037294">
    <property type="entry name" value="ABC_BtuC-like"/>
</dbReference>
<dbReference type="PANTHER" id="PTHR30477">
    <property type="entry name" value="ABC-TRANSPORTER METAL-BINDING PROTEIN"/>
    <property type="match status" value="1"/>
</dbReference>
<dbReference type="CDD" id="cd06550">
    <property type="entry name" value="TM_ABC_iron-siderophores_like"/>
    <property type="match status" value="1"/>
</dbReference>
<feature type="transmembrane region" description="Helical" evidence="11">
    <location>
        <begin position="68"/>
        <end position="86"/>
    </location>
</feature>
<dbReference type="RefSeq" id="WP_210599194.1">
    <property type="nucleotide sequence ID" value="NZ_JAGKSQ010000012.1"/>
</dbReference>
<evidence type="ECO:0000256" key="7">
    <source>
        <dbReference type="ARBA" id="ARBA00023136"/>
    </source>
</evidence>
<dbReference type="GO" id="GO:0043190">
    <property type="term" value="C:ATP-binding cassette (ABC) transporter complex"/>
    <property type="evidence" value="ECO:0007669"/>
    <property type="project" value="InterPro"/>
</dbReference>
<dbReference type="InterPro" id="IPR001626">
    <property type="entry name" value="ABC_TroCD"/>
</dbReference>
<evidence type="ECO:0000313" key="12">
    <source>
        <dbReference type="EMBL" id="MBP3953337.1"/>
    </source>
</evidence>
<feature type="transmembrane region" description="Helical" evidence="11">
    <location>
        <begin position="138"/>
        <end position="163"/>
    </location>
</feature>
<evidence type="ECO:0000256" key="9">
    <source>
        <dbReference type="ARBA" id="ARBA00073179"/>
    </source>
</evidence>
<evidence type="ECO:0000256" key="10">
    <source>
        <dbReference type="RuleBase" id="RU003943"/>
    </source>
</evidence>
<evidence type="ECO:0000256" key="6">
    <source>
        <dbReference type="ARBA" id="ARBA00022989"/>
    </source>
</evidence>